<dbReference type="Proteomes" id="UP000054549">
    <property type="component" value="Unassembled WGS sequence"/>
</dbReference>
<name>A0A0C2WPY9_AMAMK</name>
<dbReference type="InParanoid" id="A0A0C2WPY9"/>
<dbReference type="HOGENOM" id="CLU_2849194_0_0_1"/>
<reference evidence="1 2" key="1">
    <citation type="submission" date="2014-04" db="EMBL/GenBank/DDBJ databases">
        <title>Evolutionary Origins and Diversification of the Mycorrhizal Mutualists.</title>
        <authorList>
            <consortium name="DOE Joint Genome Institute"/>
            <consortium name="Mycorrhizal Genomics Consortium"/>
            <person name="Kohler A."/>
            <person name="Kuo A."/>
            <person name="Nagy L.G."/>
            <person name="Floudas D."/>
            <person name="Copeland A."/>
            <person name="Barry K.W."/>
            <person name="Cichocki N."/>
            <person name="Veneault-Fourrey C."/>
            <person name="LaButti K."/>
            <person name="Lindquist E.A."/>
            <person name="Lipzen A."/>
            <person name="Lundell T."/>
            <person name="Morin E."/>
            <person name="Murat C."/>
            <person name="Riley R."/>
            <person name="Ohm R."/>
            <person name="Sun H."/>
            <person name="Tunlid A."/>
            <person name="Henrissat B."/>
            <person name="Grigoriev I.V."/>
            <person name="Hibbett D.S."/>
            <person name="Martin F."/>
        </authorList>
    </citation>
    <scope>NUCLEOTIDE SEQUENCE [LARGE SCALE GENOMIC DNA]</scope>
    <source>
        <strain evidence="1 2">Koide BX008</strain>
    </source>
</reference>
<organism evidence="1 2">
    <name type="scientific">Amanita muscaria (strain Koide BX008)</name>
    <dbReference type="NCBI Taxonomy" id="946122"/>
    <lineage>
        <taxon>Eukaryota</taxon>
        <taxon>Fungi</taxon>
        <taxon>Dikarya</taxon>
        <taxon>Basidiomycota</taxon>
        <taxon>Agaricomycotina</taxon>
        <taxon>Agaricomycetes</taxon>
        <taxon>Agaricomycetidae</taxon>
        <taxon>Agaricales</taxon>
        <taxon>Pluteineae</taxon>
        <taxon>Amanitaceae</taxon>
        <taxon>Amanita</taxon>
    </lineage>
</organism>
<dbReference type="AlphaFoldDB" id="A0A0C2WPY9"/>
<dbReference type="EMBL" id="KN818341">
    <property type="protein sequence ID" value="KIL58318.1"/>
    <property type="molecule type" value="Genomic_DNA"/>
</dbReference>
<protein>
    <submittedName>
        <fullName evidence="1">Uncharacterized protein</fullName>
    </submittedName>
</protein>
<keyword evidence="2" id="KW-1185">Reference proteome</keyword>
<evidence type="ECO:0000313" key="1">
    <source>
        <dbReference type="EMBL" id="KIL58318.1"/>
    </source>
</evidence>
<accession>A0A0C2WPY9</accession>
<sequence>MSLRWCILLTPNLLVWQRRRGTILQAMLIAISASGSKGEQMVRTSRKIVNCSPDFGPIVESLPSH</sequence>
<proteinExistence type="predicted"/>
<gene>
    <name evidence="1" type="ORF">M378DRAFT_333123</name>
</gene>
<evidence type="ECO:0000313" key="2">
    <source>
        <dbReference type="Proteomes" id="UP000054549"/>
    </source>
</evidence>